<gene>
    <name evidence="6" type="primary">LOC115470588</name>
</gene>
<keyword evidence="2" id="KW-0812">Transmembrane</keyword>
<evidence type="ECO:0000313" key="5">
    <source>
        <dbReference type="Proteomes" id="UP000515156"/>
    </source>
</evidence>
<dbReference type="InterPro" id="IPR036179">
    <property type="entry name" value="Ig-like_dom_sf"/>
</dbReference>
<dbReference type="SUPFAM" id="SSF48726">
    <property type="entry name" value="Immunoglobulin"/>
    <property type="match status" value="1"/>
</dbReference>
<keyword evidence="3" id="KW-0732">Signal</keyword>
<sequence>MLGTTSFPLFCLLVLLRVINGWTAASQEDVEIYGNPNGCAVFHLEKQNLENSSIIWTKEGTKLNCSYNHIQKCKILENGALLLLERVTSEDEGMYTAEVLDNQGNTTHTTKFLMKLIDTDENPWSMYILIMVASAGGALFLAIIILIITCCCCCYMKKKSHNLLRQEEDGMELTAASKNNAKDSTSQDGAIAEDKRMVSCTTKATEQALEEDECPPPASFTEQIHKEDEFPPPASFTEQIHEEDEFPPPDSFTEQIHEEDEFPPPDSFTEQIQMHENEEDEFPPPDAFVEQILMHENEDRCQMEDELPDFSDMVENANHAALDSCHIILEDKKG</sequence>
<evidence type="ECO:0000259" key="4">
    <source>
        <dbReference type="PROSITE" id="PS50835"/>
    </source>
</evidence>
<name>A0A6P7Y9G0_9AMPH</name>
<dbReference type="AlphaFoldDB" id="A0A6P7Y9G0"/>
<keyword evidence="2" id="KW-1133">Transmembrane helix</keyword>
<dbReference type="InterPro" id="IPR007110">
    <property type="entry name" value="Ig-like_dom"/>
</dbReference>
<dbReference type="PROSITE" id="PS50835">
    <property type="entry name" value="IG_LIKE"/>
    <property type="match status" value="1"/>
</dbReference>
<dbReference type="GeneID" id="115470588"/>
<feature type="region of interest" description="Disordered" evidence="1">
    <location>
        <begin position="175"/>
        <end position="194"/>
    </location>
</feature>
<keyword evidence="2" id="KW-0472">Membrane</keyword>
<feature type="transmembrane region" description="Helical" evidence="2">
    <location>
        <begin position="124"/>
        <end position="156"/>
    </location>
</feature>
<accession>A0A6P7Y9G0</accession>
<reference evidence="6" key="1">
    <citation type="submission" date="2025-08" db="UniProtKB">
        <authorList>
            <consortium name="RefSeq"/>
        </authorList>
    </citation>
    <scope>IDENTIFICATION</scope>
</reference>
<organism evidence="5 6">
    <name type="scientific">Microcaecilia unicolor</name>
    <dbReference type="NCBI Taxonomy" id="1415580"/>
    <lineage>
        <taxon>Eukaryota</taxon>
        <taxon>Metazoa</taxon>
        <taxon>Chordata</taxon>
        <taxon>Craniata</taxon>
        <taxon>Vertebrata</taxon>
        <taxon>Euteleostomi</taxon>
        <taxon>Amphibia</taxon>
        <taxon>Gymnophiona</taxon>
        <taxon>Siphonopidae</taxon>
        <taxon>Microcaecilia</taxon>
    </lineage>
</organism>
<evidence type="ECO:0000313" key="6">
    <source>
        <dbReference type="RefSeq" id="XP_030059730.1"/>
    </source>
</evidence>
<protein>
    <submittedName>
        <fullName evidence="6">Uncharacterized protein LOC115470588 isoform X4</fullName>
    </submittedName>
</protein>
<dbReference type="Gene3D" id="2.60.40.10">
    <property type="entry name" value="Immunoglobulins"/>
    <property type="match status" value="1"/>
</dbReference>
<evidence type="ECO:0000256" key="1">
    <source>
        <dbReference type="SAM" id="MobiDB-lite"/>
    </source>
</evidence>
<evidence type="ECO:0000256" key="3">
    <source>
        <dbReference type="SAM" id="SignalP"/>
    </source>
</evidence>
<dbReference type="RefSeq" id="XP_030059730.1">
    <property type="nucleotide sequence ID" value="XM_030203870.1"/>
</dbReference>
<feature type="region of interest" description="Disordered" evidence="1">
    <location>
        <begin position="243"/>
        <end position="268"/>
    </location>
</feature>
<dbReference type="Proteomes" id="UP000515156">
    <property type="component" value="Chromosome 5"/>
</dbReference>
<feature type="chain" id="PRO_5027776190" evidence="3">
    <location>
        <begin position="22"/>
        <end position="334"/>
    </location>
</feature>
<evidence type="ECO:0000256" key="2">
    <source>
        <dbReference type="SAM" id="Phobius"/>
    </source>
</evidence>
<feature type="compositionally biased region" description="Polar residues" evidence="1">
    <location>
        <begin position="176"/>
        <end position="188"/>
    </location>
</feature>
<proteinExistence type="predicted"/>
<feature type="domain" description="Ig-like" evidence="4">
    <location>
        <begin position="39"/>
        <end position="113"/>
    </location>
</feature>
<feature type="signal peptide" evidence="3">
    <location>
        <begin position="1"/>
        <end position="21"/>
    </location>
</feature>
<dbReference type="InterPro" id="IPR013783">
    <property type="entry name" value="Ig-like_fold"/>
</dbReference>
<keyword evidence="5" id="KW-1185">Reference proteome</keyword>